<protein>
    <submittedName>
        <fullName evidence="1">Uncharacterized protein</fullName>
    </submittedName>
</protein>
<reference evidence="2" key="1">
    <citation type="submission" date="2017-02" db="EMBL/GenBank/DDBJ databases">
        <authorList>
            <person name="Varghese N."/>
            <person name="Submissions S."/>
        </authorList>
    </citation>
    <scope>NUCLEOTIDE SEQUENCE [LARGE SCALE GENOMIC DNA]</scope>
    <source>
        <strain evidence="2">DSM 24091</strain>
    </source>
</reference>
<dbReference type="RefSeq" id="WP_079644715.1">
    <property type="nucleotide sequence ID" value="NZ_FUZF01000016.1"/>
</dbReference>
<dbReference type="EMBL" id="FUZF01000016">
    <property type="protein sequence ID" value="SKB96073.1"/>
    <property type="molecule type" value="Genomic_DNA"/>
</dbReference>
<evidence type="ECO:0000313" key="1">
    <source>
        <dbReference type="EMBL" id="SKB96073.1"/>
    </source>
</evidence>
<name>A0A1T5FIR6_9SPHI</name>
<dbReference type="OrthoDB" id="5347149at2"/>
<organism evidence="1 2">
    <name type="scientific">Sphingobacterium nematocida</name>
    <dbReference type="NCBI Taxonomy" id="1513896"/>
    <lineage>
        <taxon>Bacteria</taxon>
        <taxon>Pseudomonadati</taxon>
        <taxon>Bacteroidota</taxon>
        <taxon>Sphingobacteriia</taxon>
        <taxon>Sphingobacteriales</taxon>
        <taxon>Sphingobacteriaceae</taxon>
        <taxon>Sphingobacterium</taxon>
    </lineage>
</organism>
<accession>A0A1T5FIR6</accession>
<keyword evidence="2" id="KW-1185">Reference proteome</keyword>
<dbReference type="PROSITE" id="PS51257">
    <property type="entry name" value="PROKAR_LIPOPROTEIN"/>
    <property type="match status" value="1"/>
</dbReference>
<dbReference type="Proteomes" id="UP000190150">
    <property type="component" value="Unassembled WGS sequence"/>
</dbReference>
<dbReference type="STRING" id="1513896.SAMN05660841_03307"/>
<gene>
    <name evidence="1" type="ORF">SAMN05660841_03307</name>
</gene>
<evidence type="ECO:0000313" key="2">
    <source>
        <dbReference type="Proteomes" id="UP000190150"/>
    </source>
</evidence>
<sequence>MYRVLGVVILLSALLTSCGQPNSKERTTKDSVEIVTPVTVEEKNDLAELVTRFVRAYASKDNNKVNRLVHPELGITVIYRPGASDTFVKLDSIDFTKPMPDYFPYSELNNDYMLTFEKLPEFDCGTEKWNKLGFFCDTTSHPNQLSNIVAFEKEFDEAKFSEEELDKLEVAEAESFRVIVTTATPLVFHVRRYKGVWYVTTLDRAYAGCDA</sequence>
<proteinExistence type="predicted"/>
<dbReference type="AlphaFoldDB" id="A0A1T5FIR6"/>